<dbReference type="OrthoDB" id="413313at2759"/>
<evidence type="ECO:0000256" key="6">
    <source>
        <dbReference type="SAM" id="Phobius"/>
    </source>
</evidence>
<dbReference type="GO" id="GO:0005741">
    <property type="term" value="C:mitochondrial outer membrane"/>
    <property type="evidence" value="ECO:0007669"/>
    <property type="project" value="TreeGrafter"/>
</dbReference>
<feature type="transmembrane region" description="Helical" evidence="6">
    <location>
        <begin position="525"/>
        <end position="547"/>
    </location>
</feature>
<evidence type="ECO:0000313" key="7">
    <source>
        <dbReference type="EMBL" id="KAB8069288.1"/>
    </source>
</evidence>
<keyword evidence="3 6" id="KW-1133">Transmembrane helix</keyword>
<dbReference type="Proteomes" id="UP000326565">
    <property type="component" value="Unassembled WGS sequence"/>
</dbReference>
<dbReference type="EMBL" id="ML732348">
    <property type="protein sequence ID" value="KAB8069288.1"/>
    <property type="molecule type" value="Genomic_DNA"/>
</dbReference>
<dbReference type="PANTHER" id="PTHR28234">
    <property type="entry name" value="NUCLEAR CONTROL OF ATPASE PROTEIN 2"/>
    <property type="match status" value="1"/>
</dbReference>
<keyword evidence="5 6" id="KW-0472">Membrane</keyword>
<dbReference type="PANTHER" id="PTHR28234:SF1">
    <property type="entry name" value="NUCLEAR CONTROL OF ATPASE PROTEIN 2"/>
    <property type="match status" value="1"/>
</dbReference>
<name>A0A5N5WL65_9EURO</name>
<sequence>MSVINNDICRLDAQLDQVKQQINDLHLASLELLKNADGLDTAMNRMSDLEDVISSLSVTSKSQPILPPEHVIEFISKLSHPLLEPYELLSHAPTGHALEELTWLAVAKAAVQTLGLILKSFLDQNLLLSDEIFYWDSVLGSYWYTGVYTIQTSPFRIWHRLMKARPGRTDRCAEARFLTPVSFKWEKFYDSIKRCYLTGNLHALRARILSPFVTAKFDMRRKREKLKTMKDSNANGIGLLMKQCFPIQINDDSHHGTKCRSDGHWRNMVCRSVVLMEKLLQNLPSDSDIPDFGEGILSTANKEIMPFQTQVGDMCTSQAPERVAERLHNTVLNLLPAYNTHSLTNVKNFGRPPLLVRYWLPWTAGLLTASTSLRILVNRRHELIQWIANVGETTIEFWSNWVIDPTRRLIGTIKHDEKSEIALMSKNSLEADRASLERMVVDFILDRGEPKHGDSSLDINSIANKVREGDLTPVLRAYEKDLRTPFVGTLRGDLVRALLIQIQKTKVDVEIAIGGIDALLKSQELVFGFVGLTPGILVSYASIRWFWGLFGNRKGMRTGRQQDELRHALRSAHRTLILSTATATGLLTYKDHGLLICDTEILLQKAGSFLKGADLRAFQEDIDDLINQKTVDRQLKIVGRMGWVHSKWMQ</sequence>
<proteinExistence type="predicted"/>
<dbReference type="Pfam" id="PF08637">
    <property type="entry name" value="NCA2"/>
    <property type="match status" value="1"/>
</dbReference>
<gene>
    <name evidence="7" type="ORF">BDV29DRAFT_183091</name>
</gene>
<dbReference type="InterPro" id="IPR013946">
    <property type="entry name" value="NCA2-like"/>
</dbReference>
<evidence type="ECO:0000256" key="5">
    <source>
        <dbReference type="ARBA" id="ARBA00023136"/>
    </source>
</evidence>
<evidence type="ECO:0000256" key="2">
    <source>
        <dbReference type="ARBA" id="ARBA00022692"/>
    </source>
</evidence>
<comment type="subcellular location">
    <subcellularLocation>
        <location evidence="1">Mitochondrion membrane</location>
        <topology evidence="1">Multi-pass membrane protein</topology>
    </subcellularLocation>
</comment>
<evidence type="ECO:0000256" key="3">
    <source>
        <dbReference type="ARBA" id="ARBA00022989"/>
    </source>
</evidence>
<keyword evidence="2 6" id="KW-0812">Transmembrane</keyword>
<evidence type="ECO:0000313" key="8">
    <source>
        <dbReference type="Proteomes" id="UP000326565"/>
    </source>
</evidence>
<keyword evidence="8" id="KW-1185">Reference proteome</keyword>
<protein>
    <submittedName>
        <fullName evidence="7">ATP synthase regulation protein NCA2-domain-containing protein</fullName>
    </submittedName>
</protein>
<evidence type="ECO:0000256" key="1">
    <source>
        <dbReference type="ARBA" id="ARBA00004225"/>
    </source>
</evidence>
<reference evidence="7 8" key="1">
    <citation type="submission" date="2019-04" db="EMBL/GenBank/DDBJ databases">
        <title>Friends and foes A comparative genomics study of 23 Aspergillus species from section Flavi.</title>
        <authorList>
            <consortium name="DOE Joint Genome Institute"/>
            <person name="Kjaerbolling I."/>
            <person name="Vesth T."/>
            <person name="Frisvad J.C."/>
            <person name="Nybo J.L."/>
            <person name="Theobald S."/>
            <person name="Kildgaard S."/>
            <person name="Isbrandt T."/>
            <person name="Kuo A."/>
            <person name="Sato A."/>
            <person name="Lyhne E.K."/>
            <person name="Kogle M.E."/>
            <person name="Wiebenga A."/>
            <person name="Kun R.S."/>
            <person name="Lubbers R.J."/>
            <person name="Makela M.R."/>
            <person name="Barry K."/>
            <person name="Chovatia M."/>
            <person name="Clum A."/>
            <person name="Daum C."/>
            <person name="Haridas S."/>
            <person name="He G."/>
            <person name="LaButti K."/>
            <person name="Lipzen A."/>
            <person name="Mondo S."/>
            <person name="Riley R."/>
            <person name="Salamov A."/>
            <person name="Simmons B.A."/>
            <person name="Magnuson J.K."/>
            <person name="Henrissat B."/>
            <person name="Mortensen U.H."/>
            <person name="Larsen T.O."/>
            <person name="Devries R.P."/>
            <person name="Grigoriev I.V."/>
            <person name="Machida M."/>
            <person name="Baker S.E."/>
            <person name="Andersen M.R."/>
        </authorList>
    </citation>
    <scope>NUCLEOTIDE SEQUENCE [LARGE SCALE GENOMIC DNA]</scope>
    <source>
        <strain evidence="7 8">CBS 151.66</strain>
    </source>
</reference>
<organism evidence="7 8">
    <name type="scientific">Aspergillus leporis</name>
    <dbReference type="NCBI Taxonomy" id="41062"/>
    <lineage>
        <taxon>Eukaryota</taxon>
        <taxon>Fungi</taxon>
        <taxon>Dikarya</taxon>
        <taxon>Ascomycota</taxon>
        <taxon>Pezizomycotina</taxon>
        <taxon>Eurotiomycetes</taxon>
        <taxon>Eurotiomycetidae</taxon>
        <taxon>Eurotiales</taxon>
        <taxon>Aspergillaceae</taxon>
        <taxon>Aspergillus</taxon>
        <taxon>Aspergillus subgen. Circumdati</taxon>
    </lineage>
</organism>
<dbReference type="AlphaFoldDB" id="A0A5N5WL65"/>
<accession>A0A5N5WL65</accession>
<evidence type="ECO:0000256" key="4">
    <source>
        <dbReference type="ARBA" id="ARBA00023128"/>
    </source>
</evidence>
<keyword evidence="4" id="KW-0496">Mitochondrion</keyword>